<dbReference type="Proteomes" id="UP001289645">
    <property type="component" value="Unassembled WGS sequence"/>
</dbReference>
<evidence type="ECO:0000313" key="1">
    <source>
        <dbReference type="EMBL" id="MDZ5085231.1"/>
    </source>
</evidence>
<protein>
    <submittedName>
        <fullName evidence="1">BREX-1 system adenine-specific DNA-methyltransferase PglX</fullName>
    </submittedName>
</protein>
<proteinExistence type="predicted"/>
<organism evidence="1 2">
    <name type="scientific">Mycolicibacterium parafortuitum</name>
    <name type="common">Mycobacterium parafortuitum</name>
    <dbReference type="NCBI Taxonomy" id="39692"/>
    <lineage>
        <taxon>Bacteria</taxon>
        <taxon>Bacillati</taxon>
        <taxon>Actinomycetota</taxon>
        <taxon>Actinomycetes</taxon>
        <taxon>Mycobacteriales</taxon>
        <taxon>Mycobacteriaceae</taxon>
        <taxon>Mycolicibacterium</taxon>
    </lineage>
</organism>
<sequence length="270" mass="30148">MGVLSSGLRRQLESAVLGARRAAEASARAAVEGMGVFSDRRPEHLDADRVVLRNGLRAKWRQLGGDQELLIAECAYEQWHRLLFARFLAENGLLLHPRYKAPVSLTDCEELAPELGEPDGWSVAVRFASEILPGIFRLDDPCVRLRLAPEGRHALEQILTDLPSEVFCADDALGWVYQFWQKDKKDEVNASERKIGSADLGPVTQLFTENYMVRFLLENSLGAWWAAHHPDSPLVKTFEYLRFADDGCPAAGSFDEWPGSVVEVTVMDPA</sequence>
<reference evidence="1 2" key="1">
    <citation type="journal article" date="2021" name="Chemosphere">
        <title>Bioballs carrying a syntrophic Rhodococcus and Mycolicibacterium consortium for simultaneous sorption and biodegradation of fuel oil in contaminated freshwater.</title>
        <authorList>
            <person name="Naloka K."/>
            <person name="Polrit D."/>
            <person name="Muangchinda C."/>
            <person name="Thoetkiattikul H."/>
            <person name="Pinyakong O."/>
        </authorList>
    </citation>
    <scope>NUCLEOTIDE SEQUENCE [LARGE SCALE GENOMIC DNA]</scope>
    <source>
        <strain evidence="1 2">J101</strain>
    </source>
</reference>
<feature type="non-terminal residue" evidence="1">
    <location>
        <position position="270"/>
    </location>
</feature>
<keyword evidence="2" id="KW-1185">Reference proteome</keyword>
<name>A0ACC6ME10_MYCPF</name>
<accession>A0ACC6ME10</accession>
<comment type="caution">
    <text evidence="1">The sequence shown here is derived from an EMBL/GenBank/DDBJ whole genome shotgun (WGS) entry which is preliminary data.</text>
</comment>
<dbReference type="EMBL" id="JAOXLN010000006">
    <property type="protein sequence ID" value="MDZ5085231.1"/>
    <property type="molecule type" value="Genomic_DNA"/>
</dbReference>
<evidence type="ECO:0000313" key="2">
    <source>
        <dbReference type="Proteomes" id="UP001289645"/>
    </source>
</evidence>
<gene>
    <name evidence="1" type="ORF">OHX15_07510</name>
</gene>